<dbReference type="OrthoDB" id="5565075at2759"/>
<dbReference type="AlphaFoldDB" id="A0A8S4AAH2"/>
<evidence type="ECO:0000256" key="4">
    <source>
        <dbReference type="ARBA" id="ARBA00022801"/>
    </source>
</evidence>
<dbReference type="Pfam" id="PF00089">
    <property type="entry name" value="Trypsin"/>
    <property type="match status" value="1"/>
</dbReference>
<dbReference type="EC" id="3.4.21.4" evidence="9"/>
<dbReference type="InterPro" id="IPR009003">
    <property type="entry name" value="Peptidase_S1_PA"/>
</dbReference>
<dbReference type="InterPro" id="IPR001254">
    <property type="entry name" value="Trypsin_dom"/>
</dbReference>
<dbReference type="PANTHER" id="PTHR24271">
    <property type="entry name" value="KALLIKREIN-RELATED"/>
    <property type="match status" value="1"/>
</dbReference>
<evidence type="ECO:0000256" key="3">
    <source>
        <dbReference type="ARBA" id="ARBA00022729"/>
    </source>
</evidence>
<evidence type="ECO:0000256" key="6">
    <source>
        <dbReference type="ARBA" id="ARBA00023145"/>
    </source>
</evidence>
<dbReference type="EMBL" id="CAJRST010000002">
    <property type="protein sequence ID" value="CAG5864775.1"/>
    <property type="molecule type" value="Genomic_DNA"/>
</dbReference>
<evidence type="ECO:0000256" key="10">
    <source>
        <dbReference type="RuleBase" id="RU363034"/>
    </source>
</evidence>
<proteinExistence type="predicted"/>
<dbReference type="GO" id="GO:0004252">
    <property type="term" value="F:serine-type endopeptidase activity"/>
    <property type="evidence" value="ECO:0007669"/>
    <property type="project" value="UniProtKB-EC"/>
</dbReference>
<dbReference type="InterPro" id="IPR018114">
    <property type="entry name" value="TRYPSIN_HIS"/>
</dbReference>
<name>A0A8S4AAH2_9TELE</name>
<keyword evidence="14" id="KW-1185">Reference proteome</keyword>
<dbReference type="PROSITE" id="PS50240">
    <property type="entry name" value="TRYPSIN_DOM"/>
    <property type="match status" value="1"/>
</dbReference>
<comment type="subcellular location">
    <subcellularLocation>
        <location evidence="1">Secreted</location>
        <location evidence="1">Extracellular space</location>
    </subcellularLocation>
</comment>
<reference evidence="13" key="1">
    <citation type="submission" date="2021-05" db="EMBL/GenBank/DDBJ databases">
        <authorList>
            <person name="Tigano A."/>
        </authorList>
    </citation>
    <scope>NUCLEOTIDE SEQUENCE</scope>
</reference>
<dbReference type="PROSITE" id="PS00135">
    <property type="entry name" value="TRYPSIN_SER"/>
    <property type="match status" value="1"/>
</dbReference>
<evidence type="ECO:0000256" key="1">
    <source>
        <dbReference type="ARBA" id="ARBA00004239"/>
    </source>
</evidence>
<dbReference type="InterPro" id="IPR001314">
    <property type="entry name" value="Peptidase_S1A"/>
</dbReference>
<dbReference type="InterPro" id="IPR043504">
    <property type="entry name" value="Peptidase_S1_PA_chymotrypsin"/>
</dbReference>
<feature type="chain" id="PRO_5035736000" description="trypsin" evidence="11">
    <location>
        <begin position="18"/>
        <end position="242"/>
    </location>
</feature>
<dbReference type="PANTHER" id="PTHR24271:SF81">
    <property type="entry name" value="GRANZYME B"/>
    <property type="match status" value="1"/>
</dbReference>
<evidence type="ECO:0000256" key="7">
    <source>
        <dbReference type="ARBA" id="ARBA00023157"/>
    </source>
</evidence>
<keyword evidence="5 10" id="KW-0720">Serine protease</keyword>
<evidence type="ECO:0000256" key="2">
    <source>
        <dbReference type="ARBA" id="ARBA00022670"/>
    </source>
</evidence>
<feature type="signal peptide" evidence="11">
    <location>
        <begin position="1"/>
        <end position="17"/>
    </location>
</feature>
<dbReference type="GO" id="GO:0005576">
    <property type="term" value="C:extracellular region"/>
    <property type="evidence" value="ECO:0007669"/>
    <property type="project" value="UniProtKB-SubCell"/>
</dbReference>
<evidence type="ECO:0000256" key="9">
    <source>
        <dbReference type="ARBA" id="ARBA00038868"/>
    </source>
</evidence>
<dbReference type="SMART" id="SM00020">
    <property type="entry name" value="Tryp_SPc"/>
    <property type="match status" value="1"/>
</dbReference>
<evidence type="ECO:0000313" key="13">
    <source>
        <dbReference type="EMBL" id="CAG5864775.1"/>
    </source>
</evidence>
<comment type="catalytic activity">
    <reaction evidence="8">
        <text>Preferential cleavage: Arg-|-Xaa, Lys-|-Xaa.</text>
        <dbReference type="EC" id="3.4.21.4"/>
    </reaction>
</comment>
<evidence type="ECO:0000256" key="11">
    <source>
        <dbReference type="SAM" id="SignalP"/>
    </source>
</evidence>
<dbReference type="GO" id="GO:0006508">
    <property type="term" value="P:proteolysis"/>
    <property type="evidence" value="ECO:0007669"/>
    <property type="project" value="UniProtKB-KW"/>
</dbReference>
<dbReference type="PRINTS" id="PR00722">
    <property type="entry name" value="CHYMOTRYPSIN"/>
</dbReference>
<keyword evidence="3 11" id="KW-0732">Signal</keyword>
<gene>
    <name evidence="13" type="ORF">MMEN_LOCUS1675</name>
</gene>
<keyword evidence="4 10" id="KW-0378">Hydrolase</keyword>
<evidence type="ECO:0000259" key="12">
    <source>
        <dbReference type="PROSITE" id="PS50240"/>
    </source>
</evidence>
<sequence>MFPLGMLVLTLLSEVQAGRIIGGHEAVPHSRPYMVLLGMYKFDGEKSWCGGFLLSEDFVMTAAHCQAKSYKVFLGLHNWHKLNDEVQQIPVEQEFPHKDYNPDGYVHDVMLLKLGTKAKINDHVRTIALANGDDGSLPKSCIVSGWGRMEWANQMMSPKLLEINVTLIDDENCAKENSYCSTGMTGPGQGDSGGPLVCEGVKAYGVVSSMFEPRSDGMPLYKFAKISDYKDWIISTMKAAFM</sequence>
<protein>
    <recommendedName>
        <fullName evidence="9">trypsin</fullName>
        <ecNumber evidence="9">3.4.21.4</ecNumber>
    </recommendedName>
</protein>
<feature type="domain" description="Peptidase S1" evidence="12">
    <location>
        <begin position="20"/>
        <end position="238"/>
    </location>
</feature>
<organism evidence="13 14">
    <name type="scientific">Menidia menidia</name>
    <name type="common">Atlantic silverside</name>
    <dbReference type="NCBI Taxonomy" id="238744"/>
    <lineage>
        <taxon>Eukaryota</taxon>
        <taxon>Metazoa</taxon>
        <taxon>Chordata</taxon>
        <taxon>Craniata</taxon>
        <taxon>Vertebrata</taxon>
        <taxon>Euteleostomi</taxon>
        <taxon>Actinopterygii</taxon>
        <taxon>Neopterygii</taxon>
        <taxon>Teleostei</taxon>
        <taxon>Neoteleostei</taxon>
        <taxon>Acanthomorphata</taxon>
        <taxon>Ovalentaria</taxon>
        <taxon>Atherinomorphae</taxon>
        <taxon>Atheriniformes</taxon>
        <taxon>Atherinopsidae</taxon>
        <taxon>Menidiinae</taxon>
        <taxon>Menidia</taxon>
    </lineage>
</organism>
<evidence type="ECO:0000256" key="5">
    <source>
        <dbReference type="ARBA" id="ARBA00022825"/>
    </source>
</evidence>
<dbReference type="InterPro" id="IPR033116">
    <property type="entry name" value="TRYPSIN_SER"/>
</dbReference>
<comment type="caution">
    <text evidence="13">The sequence shown here is derived from an EMBL/GenBank/DDBJ whole genome shotgun (WGS) entry which is preliminary data.</text>
</comment>
<keyword evidence="2 10" id="KW-0645">Protease</keyword>
<dbReference type="SUPFAM" id="SSF50494">
    <property type="entry name" value="Trypsin-like serine proteases"/>
    <property type="match status" value="1"/>
</dbReference>
<dbReference type="Proteomes" id="UP000677803">
    <property type="component" value="Unassembled WGS sequence"/>
</dbReference>
<dbReference type="PROSITE" id="PS00134">
    <property type="entry name" value="TRYPSIN_HIS"/>
    <property type="match status" value="1"/>
</dbReference>
<dbReference type="Gene3D" id="2.40.10.10">
    <property type="entry name" value="Trypsin-like serine proteases"/>
    <property type="match status" value="2"/>
</dbReference>
<evidence type="ECO:0000313" key="14">
    <source>
        <dbReference type="Proteomes" id="UP000677803"/>
    </source>
</evidence>
<keyword evidence="7" id="KW-1015">Disulfide bond</keyword>
<dbReference type="CDD" id="cd00190">
    <property type="entry name" value="Tryp_SPc"/>
    <property type="match status" value="1"/>
</dbReference>
<accession>A0A8S4AAH2</accession>
<evidence type="ECO:0000256" key="8">
    <source>
        <dbReference type="ARBA" id="ARBA00036320"/>
    </source>
</evidence>
<keyword evidence="6" id="KW-0865">Zymogen</keyword>
<dbReference type="FunFam" id="2.40.10.10:FF:000005">
    <property type="entry name" value="Serine protease 37"/>
    <property type="match status" value="1"/>
</dbReference>